<sequence>MALLNPEQEEKQLEDLKKEEAEELSKLLAVKYGLPYLDLTTVAINTDALRQIDEPMARSAKVAAFRISGRNLSLAVFAPKSDTLPAIVEGLARKNYKVEMFMVSEESLARAWALYSEVSRAVSTEAGQIDIVSSDLELLTESLRDIASVKKTIEDTITSAAGHGTSRVLEVVMAGAIAIGASDVHFEPAKDGTMLRLRIDGVLIEVATLTEQSYRLIVSRIKLISALKLNIKDTPQDGRFSIEIGKREIEVRTSILPGPYGETIVMRLLDPATIRGSLSDLGASSALQKRFEDEIGKPNGLVLVTGPTGSGKTTTLYAFLGKVNVPGVKIITIEDPIEYHMKGVTQTNVQDEKGYTFLEGLRSALRQDPDVIMVGEIRDNETANTATQSALTGHLVFSTLHTNNAAGAIPRLIDLGVNPKIISSALNISIAQRLVRKLCEKCKQPRPRSEREKKLIESVIENLDIPGVEIPEKRDVIFDADSCAECNFTGYKGRIAILEAIFMDKAIEDLISMNPSEREIAQVARSQGIPTMIEDGVLKLLAGITTLVELERVVSVVPFPKLEAPESAVAQ</sequence>
<keyword evidence="3" id="KW-0067">ATP-binding</keyword>
<comment type="similarity">
    <text evidence="1">Belongs to the GSP E family.</text>
</comment>
<gene>
    <name evidence="5" type="ORF">COV07_04465</name>
</gene>
<name>A0A2H0RII6_9BACT</name>
<comment type="caution">
    <text evidence="5">The sequence shown here is derived from an EMBL/GenBank/DDBJ whole genome shotgun (WGS) entry which is preliminary data.</text>
</comment>
<dbReference type="Gene3D" id="3.30.450.90">
    <property type="match status" value="1"/>
</dbReference>
<dbReference type="PANTHER" id="PTHR30258">
    <property type="entry name" value="TYPE II SECRETION SYSTEM PROTEIN GSPE-RELATED"/>
    <property type="match status" value="1"/>
</dbReference>
<dbReference type="PROSITE" id="PS00662">
    <property type="entry name" value="T2SP_E"/>
    <property type="match status" value="1"/>
</dbReference>
<evidence type="ECO:0000259" key="4">
    <source>
        <dbReference type="PROSITE" id="PS00662"/>
    </source>
</evidence>
<dbReference type="GO" id="GO:0005524">
    <property type="term" value="F:ATP binding"/>
    <property type="evidence" value="ECO:0007669"/>
    <property type="project" value="UniProtKB-KW"/>
</dbReference>
<dbReference type="GO" id="GO:0016887">
    <property type="term" value="F:ATP hydrolysis activity"/>
    <property type="evidence" value="ECO:0007669"/>
    <property type="project" value="TreeGrafter"/>
</dbReference>
<protein>
    <recommendedName>
        <fullName evidence="4">Bacterial type II secretion system protein E domain-containing protein</fullName>
    </recommendedName>
</protein>
<dbReference type="Pfam" id="PF00437">
    <property type="entry name" value="T2SSE"/>
    <property type="match status" value="1"/>
</dbReference>
<dbReference type="GO" id="GO:0005886">
    <property type="term" value="C:plasma membrane"/>
    <property type="evidence" value="ECO:0007669"/>
    <property type="project" value="TreeGrafter"/>
</dbReference>
<dbReference type="CDD" id="cd01129">
    <property type="entry name" value="PulE-GspE-like"/>
    <property type="match status" value="1"/>
</dbReference>
<dbReference type="EMBL" id="PCYL01000048">
    <property type="protein sequence ID" value="PIR46250.1"/>
    <property type="molecule type" value="Genomic_DNA"/>
</dbReference>
<evidence type="ECO:0000256" key="2">
    <source>
        <dbReference type="ARBA" id="ARBA00022741"/>
    </source>
</evidence>
<evidence type="ECO:0000256" key="1">
    <source>
        <dbReference type="ARBA" id="ARBA00006611"/>
    </source>
</evidence>
<organism evidence="5 6">
    <name type="scientific">Candidatus Vogelbacteria bacterium CG10_big_fil_rev_8_21_14_0_10_45_14</name>
    <dbReference type="NCBI Taxonomy" id="1975042"/>
    <lineage>
        <taxon>Bacteria</taxon>
        <taxon>Candidatus Vogeliibacteriota</taxon>
    </lineage>
</organism>
<dbReference type="PANTHER" id="PTHR30258:SF1">
    <property type="entry name" value="PROTEIN TRANSPORT PROTEIN HOFB HOMOLOG"/>
    <property type="match status" value="1"/>
</dbReference>
<dbReference type="SUPFAM" id="SSF52540">
    <property type="entry name" value="P-loop containing nucleoside triphosphate hydrolases"/>
    <property type="match status" value="1"/>
</dbReference>
<reference evidence="5 6" key="1">
    <citation type="submission" date="2017-09" db="EMBL/GenBank/DDBJ databases">
        <title>Depth-based differentiation of microbial function through sediment-hosted aquifers and enrichment of novel symbionts in the deep terrestrial subsurface.</title>
        <authorList>
            <person name="Probst A.J."/>
            <person name="Ladd B."/>
            <person name="Jarett J.K."/>
            <person name="Geller-Mcgrath D.E."/>
            <person name="Sieber C.M."/>
            <person name="Emerson J.B."/>
            <person name="Anantharaman K."/>
            <person name="Thomas B.C."/>
            <person name="Malmstrom R."/>
            <person name="Stieglmeier M."/>
            <person name="Klingl A."/>
            <person name="Woyke T."/>
            <person name="Ryan C.M."/>
            <person name="Banfield J.F."/>
        </authorList>
    </citation>
    <scope>NUCLEOTIDE SEQUENCE [LARGE SCALE GENOMIC DNA]</scope>
    <source>
        <strain evidence="5">CG10_big_fil_rev_8_21_14_0_10_45_14</strain>
    </source>
</reference>
<dbReference type="Proteomes" id="UP000230833">
    <property type="component" value="Unassembled WGS sequence"/>
</dbReference>
<proteinExistence type="inferred from homology"/>
<dbReference type="SMART" id="SM00382">
    <property type="entry name" value="AAA"/>
    <property type="match status" value="1"/>
</dbReference>
<dbReference type="Pfam" id="PF05157">
    <property type="entry name" value="MshEN"/>
    <property type="match status" value="1"/>
</dbReference>
<dbReference type="InterPro" id="IPR007831">
    <property type="entry name" value="T2SS_GspE_N"/>
</dbReference>
<dbReference type="InterPro" id="IPR003593">
    <property type="entry name" value="AAA+_ATPase"/>
</dbReference>
<evidence type="ECO:0000313" key="6">
    <source>
        <dbReference type="Proteomes" id="UP000230833"/>
    </source>
</evidence>
<dbReference type="Gene3D" id="3.40.50.300">
    <property type="entry name" value="P-loop containing nucleotide triphosphate hydrolases"/>
    <property type="match status" value="1"/>
</dbReference>
<keyword evidence="2" id="KW-0547">Nucleotide-binding</keyword>
<evidence type="ECO:0000256" key="3">
    <source>
        <dbReference type="ARBA" id="ARBA00022840"/>
    </source>
</evidence>
<dbReference type="InterPro" id="IPR037257">
    <property type="entry name" value="T2SS_E_N_sf"/>
</dbReference>
<feature type="domain" description="Bacterial type II secretion system protein E" evidence="4">
    <location>
        <begin position="365"/>
        <end position="379"/>
    </location>
</feature>
<accession>A0A2H0RII6</accession>
<dbReference type="SUPFAM" id="SSF160246">
    <property type="entry name" value="EspE N-terminal domain-like"/>
    <property type="match status" value="1"/>
</dbReference>
<dbReference type="InterPro" id="IPR027417">
    <property type="entry name" value="P-loop_NTPase"/>
</dbReference>
<evidence type="ECO:0000313" key="5">
    <source>
        <dbReference type="EMBL" id="PIR46250.1"/>
    </source>
</evidence>
<dbReference type="AlphaFoldDB" id="A0A2H0RII6"/>
<dbReference type="InterPro" id="IPR001482">
    <property type="entry name" value="T2SS/T4SS_dom"/>
</dbReference>